<dbReference type="InParanoid" id="F0XRK6"/>
<comment type="similarity">
    <text evidence="7">Belongs to the UPF0743 family.</text>
</comment>
<gene>
    <name evidence="11" type="ORF">CMQ_295</name>
</gene>
<keyword evidence="5" id="KW-0862">Zinc</keyword>
<dbReference type="Proteomes" id="UP000007796">
    <property type="component" value="Unassembled WGS sequence"/>
</dbReference>
<evidence type="ECO:0000256" key="6">
    <source>
        <dbReference type="ARBA" id="ARBA00023242"/>
    </source>
</evidence>
<evidence type="ECO:0000313" key="12">
    <source>
        <dbReference type="Proteomes" id="UP000007796"/>
    </source>
</evidence>
<dbReference type="EMBL" id="GL629807">
    <property type="protein sequence ID" value="EFW99977.1"/>
    <property type="molecule type" value="Genomic_DNA"/>
</dbReference>
<evidence type="ECO:0000259" key="10">
    <source>
        <dbReference type="Pfam" id="PF08790"/>
    </source>
</evidence>
<dbReference type="OrthoDB" id="21474at2759"/>
<keyword evidence="2" id="KW-0479">Metal-binding</keyword>
<dbReference type="InterPro" id="IPR039999">
    <property type="entry name" value="LYAR"/>
</dbReference>
<dbReference type="InterPro" id="IPR036236">
    <property type="entry name" value="Znf_C2H2_sf"/>
</dbReference>
<dbReference type="FunFam" id="3.30.1490.490:FF:000001">
    <property type="entry name" value="cell growth-regulating nucleolar protein-like"/>
    <property type="match status" value="1"/>
</dbReference>
<dbReference type="GO" id="GO:0003677">
    <property type="term" value="F:DNA binding"/>
    <property type="evidence" value="ECO:0007669"/>
    <property type="project" value="InterPro"/>
</dbReference>
<evidence type="ECO:0000313" key="11">
    <source>
        <dbReference type="EMBL" id="EFW99977.1"/>
    </source>
</evidence>
<feature type="compositionally biased region" description="Basic residues" evidence="9">
    <location>
        <begin position="294"/>
        <end position="304"/>
    </location>
</feature>
<dbReference type="Pfam" id="PF08790">
    <property type="entry name" value="zf-LYAR"/>
    <property type="match status" value="1"/>
</dbReference>
<dbReference type="PANTHER" id="PTHR13100:SF10">
    <property type="entry name" value="CELL GROWTH-REGULATING NUCLEOLAR PROTEIN"/>
    <property type="match status" value="1"/>
</dbReference>
<dbReference type="HOGENOM" id="CLU_024874_1_0_1"/>
<evidence type="ECO:0000256" key="4">
    <source>
        <dbReference type="ARBA" id="ARBA00022771"/>
    </source>
</evidence>
<evidence type="ECO:0000256" key="2">
    <source>
        <dbReference type="ARBA" id="ARBA00022723"/>
    </source>
</evidence>
<evidence type="ECO:0000256" key="9">
    <source>
        <dbReference type="SAM" id="MobiDB-lite"/>
    </source>
</evidence>
<keyword evidence="12" id="KW-1185">Reference proteome</keyword>
<dbReference type="eggNOG" id="KOG2186">
    <property type="taxonomic scope" value="Eukaryota"/>
</dbReference>
<accession>F0XRK6</accession>
<keyword evidence="4 8" id="KW-0863">Zinc-finger</keyword>
<dbReference type="PROSITE" id="PS51804">
    <property type="entry name" value="ZF_C2HC_LYAR"/>
    <property type="match status" value="2"/>
</dbReference>
<dbReference type="Gene3D" id="3.30.1490.490">
    <property type="match status" value="1"/>
</dbReference>
<keyword evidence="6" id="KW-0539">Nucleus</keyword>
<feature type="domain" description="Zinc finger C2H2 LYAR-type" evidence="10">
    <location>
        <begin position="30"/>
        <end position="57"/>
    </location>
</feature>
<dbReference type="PANTHER" id="PTHR13100">
    <property type="entry name" value="CELL GROWTH-REGULATING NUCLEOLAR PROTEIN LYAR"/>
    <property type="match status" value="1"/>
</dbReference>
<evidence type="ECO:0000256" key="8">
    <source>
        <dbReference type="PROSITE-ProRule" id="PRU01145"/>
    </source>
</evidence>
<keyword evidence="3" id="KW-0677">Repeat</keyword>
<feature type="compositionally biased region" description="Basic residues" evidence="9">
    <location>
        <begin position="345"/>
        <end position="354"/>
    </location>
</feature>
<evidence type="ECO:0000256" key="3">
    <source>
        <dbReference type="ARBA" id="ARBA00022737"/>
    </source>
</evidence>
<dbReference type="GO" id="GO:0006364">
    <property type="term" value="P:rRNA processing"/>
    <property type="evidence" value="ECO:0007669"/>
    <property type="project" value="TreeGrafter"/>
</dbReference>
<sequence length="477" mass="53074">MVSFQCESCGDVLTKKKLDPHRSRCRGATFSCIDCMVYFNGTDYRSHTSCITEDQKYQGTLYKNKNKKVKLNPPANAEERPFNITTPNNKPAAQMAAAVQQRHVSHNAYVEDVAEDVNEYLVQDNDSDRSDDDDDDAPPHAPTPPPGPEDRVNVFDFLVASAGTTPNMSSMNLTRGPAGPATLADSTQVVSYERAEDHGLVEASASKQPPVAQFEMGPVAVLPTAFQTPAQRSSGDKEVKKDKKRKRLMLDISADAPPVLHSGLTGGLHRLSTKHVPPFPPSPESAETPASPLKKTKAPTKHAKSRSETMSTGLFAALTAKPKSKKRKQRSASPTDKKNKEGHSGHGHRDHHRDHRESRESREHRHHRRHSHHKTEDEKKAALKMIEYPANKEGDSSNSSGQMIVYKPPADLFLSFVNKGPESERGCSMNKALKRFHRERTSSGKTHGKQTEEKELFRSLRLRKNDRGEIVVFYIDP</sequence>
<feature type="region of interest" description="Disordered" evidence="9">
    <location>
        <begin position="225"/>
        <end position="382"/>
    </location>
</feature>
<feature type="compositionally biased region" description="Basic and acidic residues" evidence="9">
    <location>
        <begin position="335"/>
        <end position="344"/>
    </location>
</feature>
<dbReference type="RefSeq" id="XP_014169392.1">
    <property type="nucleotide sequence ID" value="XM_014313917.1"/>
</dbReference>
<dbReference type="GeneID" id="25975995"/>
<dbReference type="SUPFAM" id="SSF57667">
    <property type="entry name" value="beta-beta-alpha zinc fingers"/>
    <property type="match status" value="2"/>
</dbReference>
<evidence type="ECO:0000256" key="1">
    <source>
        <dbReference type="ARBA" id="ARBA00004123"/>
    </source>
</evidence>
<organism evidence="12">
    <name type="scientific">Grosmannia clavigera (strain kw1407 / UAMH 11150)</name>
    <name type="common">Blue stain fungus</name>
    <name type="synonym">Graphiocladiella clavigera</name>
    <dbReference type="NCBI Taxonomy" id="655863"/>
    <lineage>
        <taxon>Eukaryota</taxon>
        <taxon>Fungi</taxon>
        <taxon>Dikarya</taxon>
        <taxon>Ascomycota</taxon>
        <taxon>Pezizomycotina</taxon>
        <taxon>Sordariomycetes</taxon>
        <taxon>Sordariomycetidae</taxon>
        <taxon>Ophiostomatales</taxon>
        <taxon>Ophiostomataceae</taxon>
        <taxon>Leptographium</taxon>
    </lineage>
</organism>
<dbReference type="STRING" id="655863.F0XRK6"/>
<comment type="subcellular location">
    <subcellularLocation>
        <location evidence="1">Nucleus</location>
    </subcellularLocation>
</comment>
<dbReference type="GO" id="GO:0000122">
    <property type="term" value="P:negative regulation of transcription by RNA polymerase II"/>
    <property type="evidence" value="ECO:0007669"/>
    <property type="project" value="TreeGrafter"/>
</dbReference>
<protein>
    <recommendedName>
        <fullName evidence="10">Zinc finger C2H2 LYAR-type domain-containing protein</fullName>
    </recommendedName>
</protein>
<proteinExistence type="inferred from homology"/>
<feature type="compositionally biased region" description="Basic residues" evidence="9">
    <location>
        <begin position="364"/>
        <end position="373"/>
    </location>
</feature>
<evidence type="ECO:0000256" key="5">
    <source>
        <dbReference type="ARBA" id="ARBA00022833"/>
    </source>
</evidence>
<dbReference type="GO" id="GO:0008270">
    <property type="term" value="F:zinc ion binding"/>
    <property type="evidence" value="ECO:0007669"/>
    <property type="project" value="UniProtKB-KW"/>
</dbReference>
<evidence type="ECO:0000256" key="7">
    <source>
        <dbReference type="ARBA" id="ARBA00061084"/>
    </source>
</evidence>
<reference evidence="11 12" key="1">
    <citation type="journal article" date="2011" name="Proc. Natl. Acad. Sci. U.S.A.">
        <title>Genome and transcriptome analyses of the mountain pine beetle-fungal symbiont Grosmannia clavigera, a lodgepole pine pathogen.</title>
        <authorList>
            <person name="DiGuistini S."/>
            <person name="Wang Y."/>
            <person name="Liao N.Y."/>
            <person name="Taylor G."/>
            <person name="Tanguay P."/>
            <person name="Feau N."/>
            <person name="Henrissat B."/>
            <person name="Chan S.K."/>
            <person name="Hesse-Orce U."/>
            <person name="Alamouti S.M."/>
            <person name="Tsui C.K.M."/>
            <person name="Docking R.T."/>
            <person name="Levasseur A."/>
            <person name="Haridas S."/>
            <person name="Robertson G."/>
            <person name="Birol I."/>
            <person name="Holt R.A."/>
            <person name="Marra M.A."/>
            <person name="Hamelin R.C."/>
            <person name="Hirst M."/>
            <person name="Jones S.J.M."/>
            <person name="Bohlmann J."/>
            <person name="Breuil C."/>
        </authorList>
    </citation>
    <scope>NUCLEOTIDE SEQUENCE [LARGE SCALE GENOMIC DNA]</scope>
    <source>
        <strain evidence="12">kw1407 / UAMH 11150</strain>
    </source>
</reference>
<feature type="region of interest" description="Disordered" evidence="9">
    <location>
        <begin position="124"/>
        <end position="152"/>
    </location>
</feature>
<name>F0XRK6_GROCL</name>
<dbReference type="AlphaFoldDB" id="F0XRK6"/>
<dbReference type="GO" id="GO:0005730">
    <property type="term" value="C:nucleolus"/>
    <property type="evidence" value="ECO:0007669"/>
    <property type="project" value="TreeGrafter"/>
</dbReference>
<dbReference type="InterPro" id="IPR014898">
    <property type="entry name" value="Znf_C2H2_LYAR"/>
</dbReference>